<keyword evidence="2" id="KW-1185">Reference proteome</keyword>
<evidence type="ECO:0000313" key="1">
    <source>
        <dbReference type="EMBL" id="MDZ5458852.1"/>
    </source>
</evidence>
<accession>A0ABU5II78</accession>
<proteinExistence type="predicted"/>
<comment type="caution">
    <text evidence="1">The sequence shown here is derived from an EMBL/GenBank/DDBJ whole genome shotgun (WGS) entry which is preliminary data.</text>
</comment>
<gene>
    <name evidence="1" type="ORF">SM757_19910</name>
</gene>
<dbReference type="EMBL" id="JAXOJX010000035">
    <property type="protein sequence ID" value="MDZ5458852.1"/>
    <property type="molecule type" value="Genomic_DNA"/>
</dbReference>
<dbReference type="Proteomes" id="UP001293718">
    <property type="component" value="Unassembled WGS sequence"/>
</dbReference>
<organism evidence="1 2">
    <name type="scientific">Azohydromonas lata</name>
    <dbReference type="NCBI Taxonomy" id="45677"/>
    <lineage>
        <taxon>Bacteria</taxon>
        <taxon>Pseudomonadati</taxon>
        <taxon>Pseudomonadota</taxon>
        <taxon>Betaproteobacteria</taxon>
        <taxon>Burkholderiales</taxon>
        <taxon>Sphaerotilaceae</taxon>
        <taxon>Azohydromonas</taxon>
    </lineage>
</organism>
<sequence>MAALELAAAMVPFMVLVLALPEFCKLAWAWNAASEATLLGARKAAVCGLNSAAIKTRMREVMPWLQDDNIVIAYERPGATSCTASGATACRVVQVSLSGYQQTVALPMLPALTVSLPSFTTSLPREVMDSSC</sequence>
<name>A0ABU5II78_9BURK</name>
<protein>
    <submittedName>
        <fullName evidence="1">Pilus assembly protein</fullName>
    </submittedName>
</protein>
<dbReference type="RefSeq" id="WP_322466819.1">
    <property type="nucleotide sequence ID" value="NZ_JAXOJX010000035.1"/>
</dbReference>
<evidence type="ECO:0000313" key="2">
    <source>
        <dbReference type="Proteomes" id="UP001293718"/>
    </source>
</evidence>
<reference evidence="1 2" key="1">
    <citation type="submission" date="2023-11" db="EMBL/GenBank/DDBJ databases">
        <title>Draft genome of Azohydromonas lata strain H1 (DSM1123), a polyhydroxyalkanoate producer.</title>
        <authorList>
            <person name="Traversa D."/>
            <person name="D'Addabbo P."/>
            <person name="Pazzani C."/>
            <person name="Manzari C."/>
            <person name="Chiara M."/>
            <person name="Scrascia M."/>
        </authorList>
    </citation>
    <scope>NUCLEOTIDE SEQUENCE [LARGE SCALE GENOMIC DNA]</scope>
    <source>
        <strain evidence="1 2">H1</strain>
    </source>
</reference>